<dbReference type="EMBL" id="CP046640">
    <property type="protein sequence ID" value="QTL99498.1"/>
    <property type="molecule type" value="Genomic_DNA"/>
</dbReference>
<proteinExistence type="inferred from homology"/>
<dbReference type="PANTHER" id="PTHR48413">
    <property type="match status" value="1"/>
</dbReference>
<comment type="similarity">
    <text evidence="1">Belongs to the phosphosulfolactate synthase family.</text>
</comment>
<dbReference type="PANTHER" id="PTHR48413:SF1">
    <property type="entry name" value="PROTEIN HEAT-STRESS-ASSOCIATED 32"/>
    <property type="match status" value="1"/>
</dbReference>
<gene>
    <name evidence="2" type="ORF">GM661_16850</name>
</gene>
<dbReference type="Proteomes" id="UP000665020">
    <property type="component" value="Chromosome"/>
</dbReference>
<dbReference type="AlphaFoldDB" id="A0A8A7KI80"/>
<sequence length="283" mass="31337">MEKGCYNGWGIDISDPLKGRVNKPRNKGLTMVLDKGVGPGELRDILKIAGDYIDILKFTFGTSLLYPDKVLCDKIKIALEYNIDVYPGGTLFEVALDQSKINDFLFRAKQLGFTAVEISNGTIDISPKLRRETIYKANSLGFKVFTEVGKKDKADALTVEEMQDQIKDDISAGAYRIIIEGRESGRGVSIYHEDGSIDMGMVDDILVTVGSNRDVLLWEAPLKKQQLSLIRKLGSNVNLGNIAVDEILALETLRRGLRGDTFKFSLKDKGSEDNRIKGDRVGA</sequence>
<organism evidence="2 3">
    <name type="scientific">Iocasia fonsfrigidae</name>
    <dbReference type="NCBI Taxonomy" id="2682810"/>
    <lineage>
        <taxon>Bacteria</taxon>
        <taxon>Bacillati</taxon>
        <taxon>Bacillota</taxon>
        <taxon>Clostridia</taxon>
        <taxon>Halanaerobiales</taxon>
        <taxon>Halanaerobiaceae</taxon>
        <taxon>Iocasia</taxon>
    </lineage>
</organism>
<dbReference type="InterPro" id="IPR013785">
    <property type="entry name" value="Aldolase_TIM"/>
</dbReference>
<evidence type="ECO:0000313" key="3">
    <source>
        <dbReference type="Proteomes" id="UP000665020"/>
    </source>
</evidence>
<evidence type="ECO:0000313" key="2">
    <source>
        <dbReference type="EMBL" id="QTL99498.1"/>
    </source>
</evidence>
<protein>
    <submittedName>
        <fullName evidence="2">Phosphosulfolactate synthase</fullName>
    </submittedName>
</protein>
<accession>A0A8A7KI80</accession>
<evidence type="ECO:0000256" key="1">
    <source>
        <dbReference type="ARBA" id="ARBA00010424"/>
    </source>
</evidence>
<dbReference type="Pfam" id="PF02679">
    <property type="entry name" value="ComA"/>
    <property type="match status" value="1"/>
</dbReference>
<name>A0A8A7KI80_9FIRM</name>
<keyword evidence="3" id="KW-1185">Reference proteome</keyword>
<dbReference type="InterPro" id="IPR036112">
    <property type="entry name" value="ComA_synth_sf"/>
</dbReference>
<reference evidence="2" key="1">
    <citation type="submission" date="2019-12" db="EMBL/GenBank/DDBJ databases">
        <authorList>
            <person name="zhang j."/>
            <person name="sun C.M."/>
        </authorList>
    </citation>
    <scope>NUCLEOTIDE SEQUENCE</scope>
    <source>
        <strain evidence="2">NS-1</strain>
    </source>
</reference>
<dbReference type="RefSeq" id="WP_230867835.1">
    <property type="nucleotide sequence ID" value="NZ_CP046640.1"/>
</dbReference>
<dbReference type="KEGG" id="ifn:GM661_16850"/>
<dbReference type="Gene3D" id="3.20.20.70">
    <property type="entry name" value="Aldolase class I"/>
    <property type="match status" value="1"/>
</dbReference>
<dbReference type="SUPFAM" id="SSF102110">
    <property type="entry name" value="(2r)-phospho-3-sulfolactate synthase ComA"/>
    <property type="match status" value="1"/>
</dbReference>
<dbReference type="InterPro" id="IPR003830">
    <property type="entry name" value="ComA_synth"/>
</dbReference>